<organism evidence="3">
    <name type="scientific">Caldilinea aerophila</name>
    <dbReference type="NCBI Taxonomy" id="133453"/>
    <lineage>
        <taxon>Bacteria</taxon>
        <taxon>Bacillati</taxon>
        <taxon>Chloroflexota</taxon>
        <taxon>Caldilineae</taxon>
        <taxon>Caldilineales</taxon>
        <taxon>Caldilineaceae</taxon>
        <taxon>Caldilinea</taxon>
    </lineage>
</organism>
<dbReference type="SUPFAM" id="SSF46955">
    <property type="entry name" value="Putative DNA-binding domain"/>
    <property type="match status" value="1"/>
</dbReference>
<evidence type="ECO:0000313" key="3">
    <source>
        <dbReference type="EMBL" id="HDX30204.1"/>
    </source>
</evidence>
<evidence type="ECO:0000256" key="1">
    <source>
        <dbReference type="SAM" id="Coils"/>
    </source>
</evidence>
<dbReference type="AlphaFoldDB" id="A0A7C1JAT6"/>
<name>A0A7C1JAT6_9CHLR</name>
<dbReference type="EMBL" id="DSMG01000023">
    <property type="protein sequence ID" value="HDX30204.1"/>
    <property type="molecule type" value="Genomic_DNA"/>
</dbReference>
<evidence type="ECO:0000259" key="2">
    <source>
        <dbReference type="Pfam" id="PF13411"/>
    </source>
</evidence>
<proteinExistence type="predicted"/>
<dbReference type="InterPro" id="IPR000551">
    <property type="entry name" value="MerR-type_HTH_dom"/>
</dbReference>
<reference evidence="3" key="1">
    <citation type="journal article" date="2020" name="mSystems">
        <title>Genome- and Community-Level Interaction Insights into Carbon Utilization and Element Cycling Functions of Hydrothermarchaeota in Hydrothermal Sediment.</title>
        <authorList>
            <person name="Zhou Z."/>
            <person name="Liu Y."/>
            <person name="Xu W."/>
            <person name="Pan J."/>
            <person name="Luo Z.H."/>
            <person name="Li M."/>
        </authorList>
    </citation>
    <scope>NUCLEOTIDE SEQUENCE [LARGE SCALE GENOMIC DNA]</scope>
    <source>
        <strain evidence="3">SpSt-289</strain>
    </source>
</reference>
<dbReference type="InterPro" id="IPR009061">
    <property type="entry name" value="DNA-bd_dom_put_sf"/>
</dbReference>
<sequence>MNNDRANAQETSYTFTEVAYHFQVAPELLRSWVRRFAQLLSPTARADPPRFTSADVAALSLVQKLLEQGLQDEQINAQLTPKRIVPDDPAALALSTDQARQLVEGKAALLPQALGDILSAIANSQQTVLNSQSTMRELIGVVVQDNFNLKEENRKLRERMLELERALAEYQRREETRKERLESRLRALENTVAAQQQQIAQLIQLQRQNQQKKRGWW</sequence>
<dbReference type="Gene3D" id="1.10.1660.10">
    <property type="match status" value="1"/>
</dbReference>
<accession>A0A7C1JAT6</accession>
<feature type="domain" description="HTH merR-type" evidence="2">
    <location>
        <begin position="13"/>
        <end position="75"/>
    </location>
</feature>
<feature type="coiled-coil region" evidence="1">
    <location>
        <begin position="146"/>
        <end position="205"/>
    </location>
</feature>
<dbReference type="GO" id="GO:0003677">
    <property type="term" value="F:DNA binding"/>
    <property type="evidence" value="ECO:0007669"/>
    <property type="project" value="InterPro"/>
</dbReference>
<gene>
    <name evidence="3" type="ORF">ENQ20_01775</name>
</gene>
<comment type="caution">
    <text evidence="3">The sequence shown here is derived from an EMBL/GenBank/DDBJ whole genome shotgun (WGS) entry which is preliminary data.</text>
</comment>
<keyword evidence="1" id="KW-0175">Coiled coil</keyword>
<dbReference type="Pfam" id="PF13411">
    <property type="entry name" value="MerR_1"/>
    <property type="match status" value="1"/>
</dbReference>
<dbReference type="GO" id="GO:0006355">
    <property type="term" value="P:regulation of DNA-templated transcription"/>
    <property type="evidence" value="ECO:0007669"/>
    <property type="project" value="InterPro"/>
</dbReference>
<protein>
    <submittedName>
        <fullName evidence="3">MerR family transcriptional regulator</fullName>
    </submittedName>
</protein>